<protein>
    <recommendedName>
        <fullName evidence="1">Linalool dehydratase/isomerase domain-containing protein</fullName>
    </recommendedName>
</protein>
<evidence type="ECO:0000313" key="3">
    <source>
        <dbReference type="Proteomes" id="UP000217257"/>
    </source>
</evidence>
<dbReference type="RefSeq" id="WP_095985956.1">
    <property type="nucleotide sequence ID" value="NZ_CP022098.1"/>
</dbReference>
<dbReference type="KEGG" id="cfus:CYFUS_003093"/>
<organism evidence="2 3">
    <name type="scientific">Cystobacter fuscus</name>
    <dbReference type="NCBI Taxonomy" id="43"/>
    <lineage>
        <taxon>Bacteria</taxon>
        <taxon>Pseudomonadati</taxon>
        <taxon>Myxococcota</taxon>
        <taxon>Myxococcia</taxon>
        <taxon>Myxococcales</taxon>
        <taxon>Cystobacterineae</taxon>
        <taxon>Archangiaceae</taxon>
        <taxon>Cystobacter</taxon>
    </lineage>
</organism>
<feature type="domain" description="Linalool dehydratase/isomerase" evidence="1">
    <location>
        <begin position="63"/>
        <end position="387"/>
    </location>
</feature>
<dbReference type="AlphaFoldDB" id="A0A250J2E2"/>
<name>A0A250J2E2_9BACT</name>
<evidence type="ECO:0000259" key="1">
    <source>
        <dbReference type="Pfam" id="PF18566"/>
    </source>
</evidence>
<proteinExistence type="predicted"/>
<dbReference type="InterPro" id="IPR041411">
    <property type="entry name" value="Ldi"/>
</dbReference>
<reference evidence="2 3" key="1">
    <citation type="submission" date="2017-06" db="EMBL/GenBank/DDBJ databases">
        <title>Sequencing and comparative analysis of myxobacterial genomes.</title>
        <authorList>
            <person name="Rupp O."/>
            <person name="Goesmann A."/>
            <person name="Sogaard-Andersen L."/>
        </authorList>
    </citation>
    <scope>NUCLEOTIDE SEQUENCE [LARGE SCALE GENOMIC DNA]</scope>
    <source>
        <strain evidence="2 3">DSM 52655</strain>
    </source>
</reference>
<dbReference type="Pfam" id="PF18566">
    <property type="entry name" value="Ldi"/>
    <property type="match status" value="1"/>
</dbReference>
<gene>
    <name evidence="2" type="ORF">CYFUS_003093</name>
</gene>
<sequence>MKTSDGETRVSSLERRRESVVAGLDAKQLAYLRHFDNLSRRQRNDWSFMIGRTPNQMDFGGYRFQLAYMAYALALTHVHRLPAAPGALRPTFQRLISKILEPEVWMYWRDSSKAGGIWNPHLAGRPEQWDPVAHDNIMYSAYVQSMALMYNVLFDDARYAAPGSLTLEYFTPFWGDGGKPGGLDRKFEYDQFSLNENLYWQMVRNGYLGIACEPNCVFQICNQPAIIGFRMHDLLKGGSTADEVSRGFRQAWEQFGGPVANNGHLYLYAASDTRTPVPNAGELPWGDAWYASLANTWNGEFVEKYYASVLGKHVLEGPDGTRTIRPPKPRTFGARPIENDTCDFGWLTVWASEMGDATTLEGLQRHAERHMRPTVYEGGRFFPRHDEVSDAEGNYTCVEPLTGNVLFAYASLNVPHGLRQLYEQPWAPGHFAEPNLAIVGDAIEVHRAYYDDARATLHFTAGVRENRPGDSVLRLANIWDRGSWELQRDGQVVATGDGQQVHEGRRVEARRTEHLLDLHLERNELSTYTLSWPGGGA</sequence>
<accession>A0A250J2E2</accession>
<evidence type="ECO:0000313" key="2">
    <source>
        <dbReference type="EMBL" id="ATB37668.1"/>
    </source>
</evidence>
<dbReference type="EMBL" id="CP022098">
    <property type="protein sequence ID" value="ATB37668.1"/>
    <property type="molecule type" value="Genomic_DNA"/>
</dbReference>
<dbReference type="Proteomes" id="UP000217257">
    <property type="component" value="Chromosome"/>
</dbReference>